<keyword evidence="2" id="KW-0732">Signal</keyword>
<evidence type="ECO:0000313" key="3">
    <source>
        <dbReference type="EMBL" id="BBZ18695.1"/>
    </source>
</evidence>
<evidence type="ECO:0000256" key="1">
    <source>
        <dbReference type="SAM" id="MobiDB-lite"/>
    </source>
</evidence>
<evidence type="ECO:0000256" key="2">
    <source>
        <dbReference type="SAM" id="SignalP"/>
    </source>
</evidence>
<dbReference type="KEGG" id="mgad:MGAD_30300"/>
<dbReference type="EMBL" id="AP022608">
    <property type="protein sequence ID" value="BBZ18695.1"/>
    <property type="molecule type" value="Genomic_DNA"/>
</dbReference>
<evidence type="ECO:0008006" key="5">
    <source>
        <dbReference type="Google" id="ProtNLM"/>
    </source>
</evidence>
<feature type="region of interest" description="Disordered" evidence="1">
    <location>
        <begin position="93"/>
        <end position="124"/>
    </location>
</feature>
<evidence type="ECO:0000313" key="4">
    <source>
        <dbReference type="Proteomes" id="UP000466187"/>
    </source>
</evidence>
<organism evidence="3 4">
    <name type="scientific">Mycolicibacterium gadium</name>
    <name type="common">Mycobacterium gadium</name>
    <dbReference type="NCBI Taxonomy" id="1794"/>
    <lineage>
        <taxon>Bacteria</taxon>
        <taxon>Bacillati</taxon>
        <taxon>Actinomycetota</taxon>
        <taxon>Actinomycetes</taxon>
        <taxon>Mycobacteriales</taxon>
        <taxon>Mycobacteriaceae</taxon>
        <taxon>Mycolicibacterium</taxon>
    </lineage>
</organism>
<proteinExistence type="predicted"/>
<name>A0A7I7WPS1_MYCGU</name>
<accession>A0A7I7WPS1</accession>
<sequence length="124" mass="12167">MGATHRFTRRLTISGGLAAVAAAPLVAAVLVAPASQSTYLGQCSSGEEGDAYTGHCVPYLVPNSPGGNPAAAPAGNAAPSACPAGVSGSECAIQAPANSGPNMPANPPPQQPEQELADVVTPDY</sequence>
<reference evidence="3 4" key="1">
    <citation type="journal article" date="2019" name="Emerg. Microbes Infect.">
        <title>Comprehensive subspecies identification of 175 nontuberculous mycobacteria species based on 7547 genomic profiles.</title>
        <authorList>
            <person name="Matsumoto Y."/>
            <person name="Kinjo T."/>
            <person name="Motooka D."/>
            <person name="Nabeya D."/>
            <person name="Jung N."/>
            <person name="Uechi K."/>
            <person name="Horii T."/>
            <person name="Iida T."/>
            <person name="Fujita J."/>
            <person name="Nakamura S."/>
        </authorList>
    </citation>
    <scope>NUCLEOTIDE SEQUENCE [LARGE SCALE GENOMIC DNA]</scope>
    <source>
        <strain evidence="3 4">JCM 12688</strain>
    </source>
</reference>
<dbReference type="AlphaFoldDB" id="A0A7I7WPS1"/>
<gene>
    <name evidence="3" type="ORF">MGAD_30300</name>
</gene>
<feature type="chain" id="PRO_5038940070" description="Intersectin-EH binding protein Ibp1" evidence="2">
    <location>
        <begin position="28"/>
        <end position="124"/>
    </location>
</feature>
<dbReference type="RefSeq" id="WP_163687184.1">
    <property type="nucleotide sequence ID" value="NZ_AP022608.1"/>
</dbReference>
<feature type="signal peptide" evidence="2">
    <location>
        <begin position="1"/>
        <end position="27"/>
    </location>
</feature>
<dbReference type="Proteomes" id="UP000466187">
    <property type="component" value="Chromosome"/>
</dbReference>
<protein>
    <recommendedName>
        <fullName evidence="5">Intersectin-EH binding protein Ibp1</fullName>
    </recommendedName>
</protein>